<dbReference type="CDD" id="cd06222">
    <property type="entry name" value="RNase_H_like"/>
    <property type="match status" value="1"/>
</dbReference>
<dbReference type="PANTHER" id="PTHR47723">
    <property type="entry name" value="OS05G0353850 PROTEIN"/>
    <property type="match status" value="1"/>
</dbReference>
<evidence type="ECO:0000313" key="3">
    <source>
        <dbReference type="RefSeq" id="XP_009786466.1"/>
    </source>
</evidence>
<dbReference type="InterPro" id="IPR044730">
    <property type="entry name" value="RNase_H-like_dom_plant"/>
</dbReference>
<dbReference type="eggNOG" id="KOG1075">
    <property type="taxonomic scope" value="Eukaryota"/>
</dbReference>
<dbReference type="SUPFAM" id="SSF53098">
    <property type="entry name" value="Ribonuclease H-like"/>
    <property type="match status" value="1"/>
</dbReference>
<sequence length="243" mass="28342">MEQDFWKLRSRISWLNDGDAKTRFYHVMASNRKRRNAIIKELLQGEQEIEIRWNKPPENTIKLNIDGVFSKSTLEAGLGEVFRNKNGDWIFGYCRSTYASSVMHCELMALHEGLKIAQQLDLPNIDKETDSTDTMLLLNENNPNFYNLIFECRLLMHQLKHPILRHNFREGNVIAHLLAKEAVKNFKVPKCVHHARTPCFVEPQLLKDKYGYSIRSKFVTSAICEKLAKFGNENVLRDYVRTV</sequence>
<reference evidence="3" key="2">
    <citation type="submission" date="2025-08" db="UniProtKB">
        <authorList>
            <consortium name="RefSeq"/>
        </authorList>
    </citation>
    <scope>IDENTIFICATION</scope>
    <source>
        <tissue evidence="3">Leaf</tissue>
    </source>
</reference>
<evidence type="ECO:0000313" key="2">
    <source>
        <dbReference type="Proteomes" id="UP000189701"/>
    </source>
</evidence>
<dbReference type="Proteomes" id="UP000189701">
    <property type="component" value="Unplaced"/>
</dbReference>
<proteinExistence type="predicted"/>
<organism evidence="2 3">
    <name type="scientific">Nicotiana sylvestris</name>
    <name type="common">Wood tobacco</name>
    <name type="synonym">South American tobacco</name>
    <dbReference type="NCBI Taxonomy" id="4096"/>
    <lineage>
        <taxon>Eukaryota</taxon>
        <taxon>Viridiplantae</taxon>
        <taxon>Streptophyta</taxon>
        <taxon>Embryophyta</taxon>
        <taxon>Tracheophyta</taxon>
        <taxon>Spermatophyta</taxon>
        <taxon>Magnoliopsida</taxon>
        <taxon>eudicotyledons</taxon>
        <taxon>Gunneridae</taxon>
        <taxon>Pentapetalae</taxon>
        <taxon>asterids</taxon>
        <taxon>lamiids</taxon>
        <taxon>Solanales</taxon>
        <taxon>Solanaceae</taxon>
        <taxon>Nicotianoideae</taxon>
        <taxon>Nicotianeae</taxon>
        <taxon>Nicotiana</taxon>
    </lineage>
</organism>
<name>A0A1U7X9Y7_NICSY</name>
<dbReference type="InterPro" id="IPR053151">
    <property type="entry name" value="RNase_H-like"/>
</dbReference>
<accession>A0A1U7X9Y7</accession>
<dbReference type="Pfam" id="PF13456">
    <property type="entry name" value="RVT_3"/>
    <property type="match status" value="1"/>
</dbReference>
<dbReference type="InterPro" id="IPR002156">
    <property type="entry name" value="RNaseH_domain"/>
</dbReference>
<dbReference type="InterPro" id="IPR012337">
    <property type="entry name" value="RNaseH-like_sf"/>
</dbReference>
<keyword evidence="2" id="KW-1185">Reference proteome</keyword>
<dbReference type="InterPro" id="IPR036397">
    <property type="entry name" value="RNaseH_sf"/>
</dbReference>
<feature type="domain" description="RNase H type-1" evidence="1">
    <location>
        <begin position="64"/>
        <end position="182"/>
    </location>
</feature>
<dbReference type="GO" id="GO:0003676">
    <property type="term" value="F:nucleic acid binding"/>
    <property type="evidence" value="ECO:0007669"/>
    <property type="project" value="InterPro"/>
</dbReference>
<gene>
    <name evidence="3" type="primary">LOC104234574</name>
</gene>
<dbReference type="Gene3D" id="3.30.420.10">
    <property type="entry name" value="Ribonuclease H-like superfamily/Ribonuclease H"/>
    <property type="match status" value="1"/>
</dbReference>
<dbReference type="PANTHER" id="PTHR47723:SF23">
    <property type="entry name" value="REVERSE TRANSCRIPTASE-LIKE PROTEIN"/>
    <property type="match status" value="1"/>
</dbReference>
<evidence type="ECO:0000259" key="1">
    <source>
        <dbReference type="Pfam" id="PF13456"/>
    </source>
</evidence>
<reference evidence="2" key="1">
    <citation type="journal article" date="2013" name="Genome Biol.">
        <title>Reference genomes and transcriptomes of Nicotiana sylvestris and Nicotiana tomentosiformis.</title>
        <authorList>
            <person name="Sierro N."/>
            <person name="Battey J.N."/>
            <person name="Ouadi S."/>
            <person name="Bovet L."/>
            <person name="Goepfert S."/>
            <person name="Bakaher N."/>
            <person name="Peitsch M.C."/>
            <person name="Ivanov N.V."/>
        </authorList>
    </citation>
    <scope>NUCLEOTIDE SEQUENCE [LARGE SCALE GENOMIC DNA]</scope>
</reference>
<protein>
    <submittedName>
        <fullName evidence="3">Uncharacterized protein LOC104234574</fullName>
    </submittedName>
</protein>
<dbReference type="AlphaFoldDB" id="A0A1U7X9Y7"/>
<dbReference type="RefSeq" id="XP_009786466.1">
    <property type="nucleotide sequence ID" value="XM_009788164.1"/>
</dbReference>
<dbReference type="GO" id="GO:0004523">
    <property type="term" value="F:RNA-DNA hybrid ribonuclease activity"/>
    <property type="evidence" value="ECO:0007669"/>
    <property type="project" value="InterPro"/>
</dbReference>